<dbReference type="CDD" id="cd13124">
    <property type="entry name" value="MATE_SpoVB_like"/>
    <property type="match status" value="1"/>
</dbReference>
<dbReference type="AlphaFoldDB" id="A0A1I2S6H3"/>
<dbReference type="NCBIfam" id="TIGR02900">
    <property type="entry name" value="spore_V_B"/>
    <property type="match status" value="1"/>
</dbReference>
<dbReference type="PIRSF" id="PIRSF038958">
    <property type="entry name" value="PG_synth_SpoVB"/>
    <property type="match status" value="1"/>
</dbReference>
<dbReference type="InterPro" id="IPR024923">
    <property type="entry name" value="PG_synth_SpoVB"/>
</dbReference>
<dbReference type="PANTHER" id="PTHR30250:SF24">
    <property type="entry name" value="STAGE V SPORULATION PROTEIN B"/>
    <property type="match status" value="1"/>
</dbReference>
<gene>
    <name evidence="7" type="ORF">SAMN05660649_01680</name>
</gene>
<dbReference type="Pfam" id="PF01943">
    <property type="entry name" value="Polysacc_synt"/>
    <property type="match status" value="1"/>
</dbReference>
<protein>
    <submittedName>
        <fullName evidence="7">Stage V sporulation protein B</fullName>
    </submittedName>
</protein>
<keyword evidence="8" id="KW-1185">Reference proteome</keyword>
<keyword evidence="2" id="KW-1003">Cell membrane</keyword>
<dbReference type="Proteomes" id="UP000199337">
    <property type="component" value="Unassembled WGS sequence"/>
</dbReference>
<dbReference type="InterPro" id="IPR002797">
    <property type="entry name" value="Polysacc_synth"/>
</dbReference>
<dbReference type="STRING" id="341036.SAMN05660649_01680"/>
<evidence type="ECO:0000256" key="1">
    <source>
        <dbReference type="ARBA" id="ARBA00004651"/>
    </source>
</evidence>
<dbReference type="OrthoDB" id="9775950at2"/>
<feature type="transmembrane region" description="Helical" evidence="6">
    <location>
        <begin position="275"/>
        <end position="300"/>
    </location>
</feature>
<feature type="transmembrane region" description="Helical" evidence="6">
    <location>
        <begin position="161"/>
        <end position="180"/>
    </location>
</feature>
<feature type="transmembrane region" description="Helical" evidence="6">
    <location>
        <begin position="477"/>
        <end position="501"/>
    </location>
</feature>
<feature type="transmembrane region" description="Helical" evidence="6">
    <location>
        <begin position="447"/>
        <end position="465"/>
    </location>
</feature>
<dbReference type="InterPro" id="IPR050833">
    <property type="entry name" value="Poly_Biosynth_Transport"/>
</dbReference>
<evidence type="ECO:0000256" key="5">
    <source>
        <dbReference type="ARBA" id="ARBA00023136"/>
    </source>
</evidence>
<feature type="transmembrane region" description="Helical" evidence="6">
    <location>
        <begin position="321"/>
        <end position="340"/>
    </location>
</feature>
<evidence type="ECO:0000313" key="7">
    <source>
        <dbReference type="EMBL" id="SFG45591.1"/>
    </source>
</evidence>
<feature type="transmembrane region" description="Helical" evidence="6">
    <location>
        <begin position="390"/>
        <end position="408"/>
    </location>
</feature>
<dbReference type="GO" id="GO:0005886">
    <property type="term" value="C:plasma membrane"/>
    <property type="evidence" value="ECO:0007669"/>
    <property type="project" value="UniProtKB-SubCell"/>
</dbReference>
<evidence type="ECO:0000256" key="2">
    <source>
        <dbReference type="ARBA" id="ARBA00022475"/>
    </source>
</evidence>
<reference evidence="8" key="1">
    <citation type="submission" date="2016-10" db="EMBL/GenBank/DDBJ databases">
        <authorList>
            <person name="Varghese N."/>
            <person name="Submissions S."/>
        </authorList>
    </citation>
    <scope>NUCLEOTIDE SEQUENCE [LARGE SCALE GENOMIC DNA]</scope>
    <source>
        <strain evidence="8">DSM 17038</strain>
    </source>
</reference>
<feature type="transmembrane region" description="Helical" evidence="6">
    <location>
        <begin position="346"/>
        <end position="369"/>
    </location>
</feature>
<proteinExistence type="predicted"/>
<dbReference type="InterPro" id="IPR014249">
    <property type="entry name" value="Spore_V_B"/>
</dbReference>
<feature type="transmembrane region" description="Helical" evidence="6">
    <location>
        <begin position="414"/>
        <end position="435"/>
    </location>
</feature>
<evidence type="ECO:0000256" key="6">
    <source>
        <dbReference type="SAM" id="Phobius"/>
    </source>
</evidence>
<feature type="transmembrane region" description="Helical" evidence="6">
    <location>
        <begin position="12"/>
        <end position="30"/>
    </location>
</feature>
<organism evidence="7 8">
    <name type="scientific">Desulfotruncus arcticus DSM 17038</name>
    <dbReference type="NCBI Taxonomy" id="1121424"/>
    <lineage>
        <taxon>Bacteria</taxon>
        <taxon>Bacillati</taxon>
        <taxon>Bacillota</taxon>
        <taxon>Clostridia</taxon>
        <taxon>Eubacteriales</taxon>
        <taxon>Desulfallaceae</taxon>
        <taxon>Desulfotruncus</taxon>
    </lineage>
</organism>
<dbReference type="PANTHER" id="PTHR30250">
    <property type="entry name" value="PST FAMILY PREDICTED COLANIC ACID TRANSPORTER"/>
    <property type="match status" value="1"/>
</dbReference>
<comment type="subcellular location">
    <subcellularLocation>
        <location evidence="1">Cell membrane</location>
        <topology evidence="1">Multi-pass membrane protein</topology>
    </subcellularLocation>
</comment>
<keyword evidence="3 6" id="KW-0812">Transmembrane</keyword>
<feature type="transmembrane region" description="Helical" evidence="6">
    <location>
        <begin position="230"/>
        <end position="255"/>
    </location>
</feature>
<evidence type="ECO:0000256" key="3">
    <source>
        <dbReference type="ARBA" id="ARBA00022692"/>
    </source>
</evidence>
<evidence type="ECO:0000256" key="4">
    <source>
        <dbReference type="ARBA" id="ARBA00022989"/>
    </source>
</evidence>
<evidence type="ECO:0000313" key="8">
    <source>
        <dbReference type="Proteomes" id="UP000199337"/>
    </source>
</evidence>
<sequence>MANSSFLKGAMVLLAAGLINRLVGFLYQIGMMRLIGPEGVGLFNMVFPVYIMVLVLATAGIPLAISKLVAEEVAKKNLSGAYRIFKISFLLLAGSSIFFTTLLLVGAPFFKNHIFANPKVYNCFLCLIPGVLIVSISSAFRGFFQGLQQMGPTAVTQTIEQLVRVCIGLFFASLMLPRGIEYAAVGLSLGVVVGELTGLIFMLSIYSRHRPRLMFGNSVSFGLKDMLTRIFNLAIPVTLTRFVATALMSVQAVMIPQRLYVSGLSLSQATKEYGQLVGIAESLLFIPGVVTIALATALVPAMSDAVALKNLSLVRIRIIDAVRIVMQVGVPAAVFFLILADELCGVLFGYPMAGASLKILALSGPFLYLQQAITGILQGIGRADIPFKNLLLSSTVSITGIYFLTAIPELCIKGSAIAIGTSFIIMAVLNTLSLQRITGFSIGLRDNVIKPVTCSMGMYAVINYVKVFLNTCGMSEGFILFASLFLGSGVYMVLMLISGGINNQDKEKFKKIFRFKNL</sequence>
<feature type="transmembrane region" description="Helical" evidence="6">
    <location>
        <begin position="87"/>
        <end position="107"/>
    </location>
</feature>
<keyword evidence="4 6" id="KW-1133">Transmembrane helix</keyword>
<feature type="transmembrane region" description="Helical" evidence="6">
    <location>
        <begin position="119"/>
        <end position="140"/>
    </location>
</feature>
<name>A0A1I2S6H3_9FIRM</name>
<feature type="transmembrane region" description="Helical" evidence="6">
    <location>
        <begin position="186"/>
        <end position="206"/>
    </location>
</feature>
<accession>A0A1I2S6H3</accession>
<feature type="transmembrane region" description="Helical" evidence="6">
    <location>
        <begin position="42"/>
        <end position="66"/>
    </location>
</feature>
<dbReference type="EMBL" id="FOOX01000005">
    <property type="protein sequence ID" value="SFG45591.1"/>
    <property type="molecule type" value="Genomic_DNA"/>
</dbReference>
<keyword evidence="5 6" id="KW-0472">Membrane</keyword>